<feature type="region of interest" description="Disordered" evidence="1">
    <location>
        <begin position="97"/>
        <end position="120"/>
    </location>
</feature>
<reference evidence="3 4" key="1">
    <citation type="submission" date="2019-02" db="EMBL/GenBank/DDBJ databases">
        <title>Draft genome sequences of novel Actinobacteria.</title>
        <authorList>
            <person name="Sahin N."/>
            <person name="Ay H."/>
            <person name="Saygin H."/>
        </authorList>
    </citation>
    <scope>NUCLEOTIDE SEQUENCE [LARGE SCALE GENOMIC DNA]</scope>
    <source>
        <strain evidence="3 4">KC201</strain>
    </source>
</reference>
<dbReference type="GO" id="GO:0003700">
    <property type="term" value="F:DNA-binding transcription factor activity"/>
    <property type="evidence" value="ECO:0007669"/>
    <property type="project" value="InterPro"/>
</dbReference>
<proteinExistence type="predicted"/>
<evidence type="ECO:0000313" key="3">
    <source>
        <dbReference type="EMBL" id="TDC11409.1"/>
    </source>
</evidence>
<feature type="domain" description="HTH marR-type" evidence="2">
    <location>
        <begin position="16"/>
        <end position="65"/>
    </location>
</feature>
<sequence length="120" mass="13371">MDNDGARRAGWTFLTNHARVLLAIAVDPRMRVRDIAASIGITERAAQSIVSDLEEAGYIKRNRVGRRNHYRIEPGVPFRHHTEADMPVQILIDIFTHRETPEGGAGSPLPSMTEDRGRSG</sequence>
<dbReference type="InterPro" id="IPR000835">
    <property type="entry name" value="HTH_MarR-typ"/>
</dbReference>
<accession>A0A4R4NQ65</accession>
<dbReference type="CDD" id="cd00090">
    <property type="entry name" value="HTH_ARSR"/>
    <property type="match status" value="1"/>
</dbReference>
<dbReference type="EMBL" id="SMJZ01000001">
    <property type="protein sequence ID" value="TDC11409.1"/>
    <property type="molecule type" value="Genomic_DNA"/>
</dbReference>
<gene>
    <name evidence="3" type="ORF">E1267_00210</name>
</gene>
<dbReference type="SUPFAM" id="SSF46785">
    <property type="entry name" value="Winged helix' DNA-binding domain"/>
    <property type="match status" value="1"/>
</dbReference>
<dbReference type="AlphaFoldDB" id="A0A4R4NQ65"/>
<dbReference type="InterPro" id="IPR036390">
    <property type="entry name" value="WH_DNA-bd_sf"/>
</dbReference>
<organism evidence="3 4">
    <name type="scientific">Nonomuraea longispora</name>
    <dbReference type="NCBI Taxonomy" id="1848320"/>
    <lineage>
        <taxon>Bacteria</taxon>
        <taxon>Bacillati</taxon>
        <taxon>Actinomycetota</taxon>
        <taxon>Actinomycetes</taxon>
        <taxon>Streptosporangiales</taxon>
        <taxon>Streptosporangiaceae</taxon>
        <taxon>Nonomuraea</taxon>
    </lineage>
</organism>
<evidence type="ECO:0000256" key="1">
    <source>
        <dbReference type="SAM" id="MobiDB-lite"/>
    </source>
</evidence>
<comment type="caution">
    <text evidence="3">The sequence shown here is derived from an EMBL/GenBank/DDBJ whole genome shotgun (WGS) entry which is preliminary data.</text>
</comment>
<dbReference type="OrthoDB" id="371140at2"/>
<dbReference type="Proteomes" id="UP000295157">
    <property type="component" value="Unassembled WGS sequence"/>
</dbReference>
<keyword evidence="4" id="KW-1185">Reference proteome</keyword>
<dbReference type="InterPro" id="IPR036388">
    <property type="entry name" value="WH-like_DNA-bd_sf"/>
</dbReference>
<name>A0A4R4NQ65_9ACTN</name>
<evidence type="ECO:0000259" key="2">
    <source>
        <dbReference type="Pfam" id="PF12802"/>
    </source>
</evidence>
<dbReference type="Gene3D" id="1.10.10.10">
    <property type="entry name" value="Winged helix-like DNA-binding domain superfamily/Winged helix DNA-binding domain"/>
    <property type="match status" value="1"/>
</dbReference>
<protein>
    <submittedName>
        <fullName evidence="3">ArsR family transcriptional regulator</fullName>
    </submittedName>
</protein>
<dbReference type="InterPro" id="IPR011991">
    <property type="entry name" value="ArsR-like_HTH"/>
</dbReference>
<dbReference type="Pfam" id="PF12802">
    <property type="entry name" value="MarR_2"/>
    <property type="match status" value="1"/>
</dbReference>
<evidence type="ECO:0000313" key="4">
    <source>
        <dbReference type="Proteomes" id="UP000295157"/>
    </source>
</evidence>